<dbReference type="AlphaFoldDB" id="A0A8X8FQV9"/>
<evidence type="ECO:0000313" key="2">
    <source>
        <dbReference type="Proteomes" id="UP000636938"/>
    </source>
</evidence>
<reference evidence="1 2" key="1">
    <citation type="submission" date="2020-08" db="EMBL/GenBank/DDBJ databases">
        <title>A Genomic Blueprint of the Chicken Gut Microbiome.</title>
        <authorList>
            <person name="Gilroy R."/>
            <person name="Ravi A."/>
            <person name="Getino M."/>
            <person name="Pursley I."/>
            <person name="Horton D.L."/>
            <person name="Alikhan N.-F."/>
            <person name="Baker D."/>
            <person name="Gharbi K."/>
            <person name="Hall N."/>
            <person name="Watson M."/>
            <person name="Adriaenssens E.M."/>
            <person name="Foster-Nyarko E."/>
            <person name="Jarju S."/>
            <person name="Secka A."/>
            <person name="Antonio M."/>
            <person name="Oren A."/>
            <person name="Chaudhuri R."/>
            <person name="La Ragione R.M."/>
            <person name="Hildebrand F."/>
            <person name="Pallen M.J."/>
        </authorList>
    </citation>
    <scope>NUCLEOTIDE SEQUENCE [LARGE SCALE GENOMIC DNA]</scope>
    <source>
        <strain evidence="1 2">Sa5BUN4</strain>
    </source>
</reference>
<proteinExistence type="predicted"/>
<dbReference type="Proteomes" id="UP000636938">
    <property type="component" value="Unassembled WGS sequence"/>
</dbReference>
<keyword evidence="2" id="KW-1185">Reference proteome</keyword>
<organism evidence="1 2">
    <name type="scientific">Stenotrophomonas lacuserhaii</name>
    <dbReference type="NCBI Taxonomy" id="2760084"/>
    <lineage>
        <taxon>Bacteria</taxon>
        <taxon>Pseudomonadati</taxon>
        <taxon>Pseudomonadota</taxon>
        <taxon>Gammaproteobacteria</taxon>
        <taxon>Lysobacterales</taxon>
        <taxon>Lysobacteraceae</taxon>
        <taxon>Stenotrophomonas</taxon>
    </lineage>
</organism>
<sequence length="70" mass="7905">MSAQVLAFPIQTNSQKYLLESVRACAARSGLDVKETEREFIASGCSKAAQNRIWERARRRRMALIYGDNA</sequence>
<comment type="caution">
    <text evidence="1">The sequence shown here is derived from an EMBL/GenBank/DDBJ whole genome shotgun (WGS) entry which is preliminary data.</text>
</comment>
<dbReference type="RefSeq" id="WP_191768159.1">
    <property type="nucleotide sequence ID" value="NZ_JACSQS010000001.1"/>
</dbReference>
<name>A0A8X8FQV9_9GAMM</name>
<accession>A0A8X8FQV9</accession>
<evidence type="ECO:0000313" key="1">
    <source>
        <dbReference type="EMBL" id="MBD7952679.1"/>
    </source>
</evidence>
<dbReference type="EMBL" id="JACSQS010000001">
    <property type="protein sequence ID" value="MBD7952679.1"/>
    <property type="molecule type" value="Genomic_DNA"/>
</dbReference>
<protein>
    <submittedName>
        <fullName evidence="1">Uncharacterized protein</fullName>
    </submittedName>
</protein>
<gene>
    <name evidence="1" type="ORF">H9654_00535</name>
</gene>